<dbReference type="Pfam" id="PF01083">
    <property type="entry name" value="Cutinase"/>
    <property type="match status" value="1"/>
</dbReference>
<gene>
    <name evidence="4" type="ORF">BU24DRAFT_359198</name>
</gene>
<feature type="compositionally biased region" description="Low complexity" evidence="3">
    <location>
        <begin position="237"/>
        <end position="246"/>
    </location>
</feature>
<dbReference type="GO" id="GO:0052689">
    <property type="term" value="F:carboxylic ester hydrolase activity"/>
    <property type="evidence" value="ECO:0007669"/>
    <property type="project" value="UniProtKB-ARBA"/>
</dbReference>
<keyword evidence="5" id="KW-1185">Reference proteome</keyword>
<dbReference type="EMBL" id="ML978080">
    <property type="protein sequence ID" value="KAF2008958.1"/>
    <property type="molecule type" value="Genomic_DNA"/>
</dbReference>
<evidence type="ECO:0000313" key="4">
    <source>
        <dbReference type="EMBL" id="KAF2008958.1"/>
    </source>
</evidence>
<sequence>MTDEPLCSQINALESPNCTDYHVFLVRGTDSPIPGHMGELMKLFCDGINGTCGFENVNYPARSNMAGKDAWCESAHQGAINGQKQMGDYANKCADSNLVLLGFSQGGSVGLDILGGGGGAVFECEQQQNDPLNRTEVPGSHIVAASVFGAVRRTGGLPFSVKDGKDFDGRHTRSDEQNKGLMEYADILRDYCNHGDYMCAVGSEPSSLEIHLNYFEKYQVEAADWLVKTAENTTAQKKAAAEANNNRVGDGDKDGDKSAASSVTFGSTAALLVASAGLLHVF</sequence>
<evidence type="ECO:0000256" key="1">
    <source>
        <dbReference type="ARBA" id="ARBA00022801"/>
    </source>
</evidence>
<evidence type="ECO:0000313" key="5">
    <source>
        <dbReference type="Proteomes" id="UP000799778"/>
    </source>
</evidence>
<dbReference type="PANTHER" id="PTHR33630:SF13">
    <property type="entry name" value="ACETYLXYLAN ESTERASE"/>
    <property type="match status" value="1"/>
</dbReference>
<dbReference type="PANTHER" id="PTHR33630">
    <property type="entry name" value="CUTINASE RV1984C-RELATED-RELATED"/>
    <property type="match status" value="1"/>
</dbReference>
<protein>
    <submittedName>
        <fullName evidence="4">Carbohydrate esterase family 5 protein</fullName>
    </submittedName>
</protein>
<dbReference type="InterPro" id="IPR029058">
    <property type="entry name" value="AB_hydrolase_fold"/>
</dbReference>
<organism evidence="4 5">
    <name type="scientific">Aaosphaeria arxii CBS 175.79</name>
    <dbReference type="NCBI Taxonomy" id="1450172"/>
    <lineage>
        <taxon>Eukaryota</taxon>
        <taxon>Fungi</taxon>
        <taxon>Dikarya</taxon>
        <taxon>Ascomycota</taxon>
        <taxon>Pezizomycotina</taxon>
        <taxon>Dothideomycetes</taxon>
        <taxon>Pleosporomycetidae</taxon>
        <taxon>Pleosporales</taxon>
        <taxon>Pleosporales incertae sedis</taxon>
        <taxon>Aaosphaeria</taxon>
    </lineage>
</organism>
<keyword evidence="1" id="KW-0378">Hydrolase</keyword>
<dbReference type="SUPFAM" id="SSF53474">
    <property type="entry name" value="alpha/beta-Hydrolases"/>
    <property type="match status" value="1"/>
</dbReference>
<accession>A0A6A5X7M8</accession>
<reference evidence="4" key="1">
    <citation type="journal article" date="2020" name="Stud. Mycol.">
        <title>101 Dothideomycetes genomes: a test case for predicting lifestyles and emergence of pathogens.</title>
        <authorList>
            <person name="Haridas S."/>
            <person name="Albert R."/>
            <person name="Binder M."/>
            <person name="Bloem J."/>
            <person name="Labutti K."/>
            <person name="Salamov A."/>
            <person name="Andreopoulos B."/>
            <person name="Baker S."/>
            <person name="Barry K."/>
            <person name="Bills G."/>
            <person name="Bluhm B."/>
            <person name="Cannon C."/>
            <person name="Castanera R."/>
            <person name="Culley D."/>
            <person name="Daum C."/>
            <person name="Ezra D."/>
            <person name="Gonzalez J."/>
            <person name="Henrissat B."/>
            <person name="Kuo A."/>
            <person name="Liang C."/>
            <person name="Lipzen A."/>
            <person name="Lutzoni F."/>
            <person name="Magnuson J."/>
            <person name="Mondo S."/>
            <person name="Nolan M."/>
            <person name="Ohm R."/>
            <person name="Pangilinan J."/>
            <person name="Park H.-J."/>
            <person name="Ramirez L."/>
            <person name="Alfaro M."/>
            <person name="Sun H."/>
            <person name="Tritt A."/>
            <person name="Yoshinaga Y."/>
            <person name="Zwiers L.-H."/>
            <person name="Turgeon B."/>
            <person name="Goodwin S."/>
            <person name="Spatafora J."/>
            <person name="Crous P."/>
            <person name="Grigoriev I."/>
        </authorList>
    </citation>
    <scope>NUCLEOTIDE SEQUENCE</scope>
    <source>
        <strain evidence="4">CBS 175.79</strain>
    </source>
</reference>
<evidence type="ECO:0000256" key="2">
    <source>
        <dbReference type="ARBA" id="ARBA00023157"/>
    </source>
</evidence>
<dbReference type="SMART" id="SM01110">
    <property type="entry name" value="Cutinase"/>
    <property type="match status" value="1"/>
</dbReference>
<evidence type="ECO:0000256" key="3">
    <source>
        <dbReference type="SAM" id="MobiDB-lite"/>
    </source>
</evidence>
<keyword evidence="2" id="KW-1015">Disulfide bond</keyword>
<name>A0A6A5X7M8_9PLEO</name>
<dbReference type="GeneID" id="54281427"/>
<dbReference type="Proteomes" id="UP000799778">
    <property type="component" value="Unassembled WGS sequence"/>
</dbReference>
<dbReference type="RefSeq" id="XP_033377297.1">
    <property type="nucleotide sequence ID" value="XM_033524030.1"/>
</dbReference>
<dbReference type="InterPro" id="IPR000675">
    <property type="entry name" value="Cutinase/axe"/>
</dbReference>
<dbReference type="OrthoDB" id="2586582at2759"/>
<dbReference type="AlphaFoldDB" id="A0A6A5X7M8"/>
<dbReference type="Gene3D" id="3.40.50.1820">
    <property type="entry name" value="alpha/beta hydrolase"/>
    <property type="match status" value="1"/>
</dbReference>
<proteinExistence type="predicted"/>
<feature type="region of interest" description="Disordered" evidence="3">
    <location>
        <begin position="237"/>
        <end position="259"/>
    </location>
</feature>